<feature type="compositionally biased region" description="Polar residues" evidence="2">
    <location>
        <begin position="584"/>
        <end position="612"/>
    </location>
</feature>
<evidence type="ECO:0000256" key="1">
    <source>
        <dbReference type="PROSITE-ProRule" id="PRU00505"/>
    </source>
</evidence>
<evidence type="ECO:0000313" key="4">
    <source>
        <dbReference type="EMBL" id="KAB8446245.1"/>
    </source>
</evidence>
<feature type="region of interest" description="Disordered" evidence="2">
    <location>
        <begin position="19"/>
        <end position="55"/>
    </location>
</feature>
<feature type="region of interest" description="Disordered" evidence="2">
    <location>
        <begin position="579"/>
        <end position="620"/>
    </location>
</feature>
<evidence type="ECO:0000256" key="2">
    <source>
        <dbReference type="SAM" id="MobiDB-lite"/>
    </source>
</evidence>
<evidence type="ECO:0000313" key="5">
    <source>
        <dbReference type="Proteomes" id="UP000327013"/>
    </source>
</evidence>
<proteinExistence type="predicted"/>
<dbReference type="AlphaFoldDB" id="A0A5N6L0R7"/>
<feature type="compositionally biased region" description="Low complexity" evidence="2">
    <location>
        <begin position="792"/>
        <end position="801"/>
    </location>
</feature>
<comment type="caution">
    <text evidence="4">The sequence shown here is derived from an EMBL/GenBank/DDBJ whole genome shotgun (WGS) entry which is preliminary data.</text>
</comment>
<gene>
    <name evidence="4" type="ORF">FH972_025227</name>
</gene>
<evidence type="ECO:0000259" key="3">
    <source>
        <dbReference type="PROSITE" id="PS51088"/>
    </source>
</evidence>
<accession>A0A5N6L0R7</accession>
<dbReference type="PROSITE" id="PS51088">
    <property type="entry name" value="TEA_2"/>
    <property type="match status" value="1"/>
</dbReference>
<dbReference type="GO" id="GO:0003700">
    <property type="term" value="F:DNA-binding transcription factor activity"/>
    <property type="evidence" value="ECO:0007669"/>
    <property type="project" value="InterPro"/>
</dbReference>
<dbReference type="SMART" id="SM00426">
    <property type="entry name" value="TEA"/>
    <property type="match status" value="1"/>
</dbReference>
<sequence length="880" mass="98979">MDVPRESIIPHHIDLFHHRALQERSPNPRHDNDYGSSRYGKCHVHSERPIPGRSDATIQIYRRHDLSQRNNSGINKPKLTPFEREQVFQKLWMRLWRCDSFAKYRLNQKRGARRAKDQIWSDRNEYLFFRGLVEFWPTGRVQQIDDRFEPKKNTGKPEFGRNELIARWMGQELSHEVKRKEISSHLQVLKAKVRSEAVRDDYGLDTKKEEYKYMETMPRLVPHRVQRDAHVLEPVQFDIRIRESDLYGRVDNTAHVLAYSTASAKKEDQYLAAMPVWRRDFPELSAILDDAHHWGVEIMLVDSPLGLVNGAELRNIRTAAGSKNCDVDLSIQNKFRIRSHVSSSEEWVCTTTFFSKGEIVDLPGNQVPIPVKTDTNHTHWDGEYQTLMIPFKSDYWLEMICKFADRLENPLESASVEQDVEDMLAVQEIRKHQMSDEGEDSDDWTTVLVILWKFHVSDRERPSPTTWRSVFLPFESMSNTRSEPFESGADASADENIDSAFDALPVANEYTDHQEPLHMASHGGPDHRQRYSLTQAGFQVDDIFGDMANYDPHVVNMSTELIPHDAINHPYDPHLLDPFRGLVSPTQQHSTQMSAQPSQDSYYSQFSHSQPSEPAEDHTHHALPDFALDPFHSQPSSSFHSAPWFDPPTRHTDFAARHPASTSFAPDTLEHYDYLGPAADLAASGWRLQQLAAAHQPLHPRNLPPASSGAAATAHAGPAQPYYAYKHAPLRIQTVLPSQPAAEFPLPGLASADAVLSPRPVRSSPRHRRSAAVSAPLVARDSCSVSPTNRGSAAAASSSSAGLVGGVRRGKRGERKEVQGVEGRGGGRKRRRVVQDAGDAAGEVETDVGGFGEVDDQLLSAFQAHHAELFEGVGDAAGSG</sequence>
<name>A0A5N6L0R7_9ROSI</name>
<feature type="DNA-binding region" description="TEA" evidence="1">
    <location>
        <begin position="113"/>
        <end position="196"/>
    </location>
</feature>
<protein>
    <recommendedName>
        <fullName evidence="3">TEA domain-containing protein</fullName>
    </recommendedName>
</protein>
<feature type="region of interest" description="Disordered" evidence="2">
    <location>
        <begin position="782"/>
        <end position="849"/>
    </location>
</feature>
<dbReference type="InterPro" id="IPR038096">
    <property type="entry name" value="TEA/ATTS_sf"/>
</dbReference>
<organism evidence="4 5">
    <name type="scientific">Carpinus fangiana</name>
    <dbReference type="NCBI Taxonomy" id="176857"/>
    <lineage>
        <taxon>Eukaryota</taxon>
        <taxon>Viridiplantae</taxon>
        <taxon>Streptophyta</taxon>
        <taxon>Embryophyta</taxon>
        <taxon>Tracheophyta</taxon>
        <taxon>Spermatophyta</taxon>
        <taxon>Magnoliopsida</taxon>
        <taxon>eudicotyledons</taxon>
        <taxon>Gunneridae</taxon>
        <taxon>Pentapetalae</taxon>
        <taxon>rosids</taxon>
        <taxon>fabids</taxon>
        <taxon>Fagales</taxon>
        <taxon>Betulaceae</taxon>
        <taxon>Carpinus</taxon>
    </lineage>
</organism>
<dbReference type="EMBL" id="VIBQ01000038">
    <property type="protein sequence ID" value="KAB8446245.1"/>
    <property type="molecule type" value="Genomic_DNA"/>
</dbReference>
<keyword evidence="5" id="KW-1185">Reference proteome</keyword>
<dbReference type="OrthoDB" id="10006572at2759"/>
<dbReference type="InterPro" id="IPR000818">
    <property type="entry name" value="TEA/ATTS_dom"/>
</dbReference>
<feature type="compositionally biased region" description="Basic and acidic residues" evidence="2">
    <location>
        <begin position="19"/>
        <end position="33"/>
    </location>
</feature>
<dbReference type="Pfam" id="PF01285">
    <property type="entry name" value="TEA"/>
    <property type="match status" value="1"/>
</dbReference>
<dbReference type="Proteomes" id="UP000327013">
    <property type="component" value="Unassembled WGS sequence"/>
</dbReference>
<dbReference type="Gene3D" id="6.10.20.40">
    <property type="entry name" value="TEA/ATTS domain"/>
    <property type="match status" value="1"/>
</dbReference>
<reference evidence="4 5" key="1">
    <citation type="submission" date="2019-06" db="EMBL/GenBank/DDBJ databases">
        <title>A chromosomal-level reference genome of Carpinus fangiana (Coryloideae, Betulaceae).</title>
        <authorList>
            <person name="Yang X."/>
            <person name="Wang Z."/>
            <person name="Zhang L."/>
            <person name="Hao G."/>
            <person name="Liu J."/>
            <person name="Yang Y."/>
        </authorList>
    </citation>
    <scope>NUCLEOTIDE SEQUENCE [LARGE SCALE GENOMIC DNA]</scope>
    <source>
        <strain evidence="4">Cfa_2016G</strain>
        <tissue evidence="4">Leaf</tissue>
    </source>
</reference>
<feature type="domain" description="TEA" evidence="3">
    <location>
        <begin position="113"/>
        <end position="196"/>
    </location>
</feature>